<evidence type="ECO:0000259" key="6">
    <source>
        <dbReference type="Pfam" id="PF02656"/>
    </source>
</evidence>
<dbReference type="AlphaFoldDB" id="A0A6M0Q9T4"/>
<keyword evidence="4 5" id="KW-0472">Membrane</keyword>
<evidence type="ECO:0000313" key="7">
    <source>
        <dbReference type="EMBL" id="NEY73063.1"/>
    </source>
</evidence>
<feature type="domain" description="DUF202" evidence="6">
    <location>
        <begin position="30"/>
        <end position="93"/>
    </location>
</feature>
<dbReference type="InterPro" id="IPR003807">
    <property type="entry name" value="DUF202"/>
</dbReference>
<evidence type="ECO:0000256" key="3">
    <source>
        <dbReference type="ARBA" id="ARBA00022989"/>
    </source>
</evidence>
<dbReference type="EMBL" id="JAAIWM010000005">
    <property type="protein sequence ID" value="NEY73063.1"/>
    <property type="molecule type" value="Genomic_DNA"/>
</dbReference>
<dbReference type="GO" id="GO:0012505">
    <property type="term" value="C:endomembrane system"/>
    <property type="evidence" value="ECO:0007669"/>
    <property type="project" value="UniProtKB-SubCell"/>
</dbReference>
<comment type="caution">
    <text evidence="7">The sequence shown here is derived from an EMBL/GenBank/DDBJ whole genome shotgun (WGS) entry which is preliminary data.</text>
</comment>
<protein>
    <submittedName>
        <fullName evidence="7">DUF202 domain-containing protein</fullName>
    </submittedName>
</protein>
<evidence type="ECO:0000313" key="8">
    <source>
        <dbReference type="Proteomes" id="UP000481043"/>
    </source>
</evidence>
<keyword evidence="2 5" id="KW-0812">Transmembrane</keyword>
<keyword evidence="3 5" id="KW-1133">Transmembrane helix</keyword>
<gene>
    <name evidence="7" type="ORF">G4D63_15100</name>
</gene>
<evidence type="ECO:0000256" key="5">
    <source>
        <dbReference type="SAM" id="Phobius"/>
    </source>
</evidence>
<sequence>MTDLNNTIIQKSVSPSDLLDMERTKLAMERTKLANQRTLLAYIRTSLACFAGSAALIEFFEQSRKLQITTYITITIGIIFLISGFFSYYKTKRSMKQMELIK</sequence>
<dbReference type="RefSeq" id="WP_163180526.1">
    <property type="nucleotide sequence ID" value="NZ_JAAIWM010000005.1"/>
</dbReference>
<dbReference type="Pfam" id="PF02656">
    <property type="entry name" value="DUF202"/>
    <property type="match status" value="1"/>
</dbReference>
<organism evidence="7 8">
    <name type="scientific">Bacillus mesophilus</name>
    <dbReference type="NCBI Taxonomy" id="1808955"/>
    <lineage>
        <taxon>Bacteria</taxon>
        <taxon>Bacillati</taxon>
        <taxon>Bacillota</taxon>
        <taxon>Bacilli</taxon>
        <taxon>Bacillales</taxon>
        <taxon>Bacillaceae</taxon>
        <taxon>Bacillus</taxon>
    </lineage>
</organism>
<dbReference type="Proteomes" id="UP000481043">
    <property type="component" value="Unassembled WGS sequence"/>
</dbReference>
<evidence type="ECO:0000256" key="2">
    <source>
        <dbReference type="ARBA" id="ARBA00022692"/>
    </source>
</evidence>
<comment type="subcellular location">
    <subcellularLocation>
        <location evidence="1">Endomembrane system</location>
        <topology evidence="1">Multi-pass membrane protein</topology>
    </subcellularLocation>
</comment>
<feature type="transmembrane region" description="Helical" evidence="5">
    <location>
        <begin position="66"/>
        <end position="89"/>
    </location>
</feature>
<evidence type="ECO:0000256" key="4">
    <source>
        <dbReference type="ARBA" id="ARBA00023136"/>
    </source>
</evidence>
<evidence type="ECO:0000256" key="1">
    <source>
        <dbReference type="ARBA" id="ARBA00004127"/>
    </source>
</evidence>
<proteinExistence type="predicted"/>
<accession>A0A6M0Q9T4</accession>
<feature type="transmembrane region" description="Helical" evidence="5">
    <location>
        <begin position="39"/>
        <end position="60"/>
    </location>
</feature>
<keyword evidence="8" id="KW-1185">Reference proteome</keyword>
<name>A0A6M0Q9T4_9BACI</name>
<reference evidence="7 8" key="1">
    <citation type="submission" date="2020-02" db="EMBL/GenBank/DDBJ databases">
        <title>Bacillus aquiflavi sp. nov., isolated from yellow water of strong flavor Chinese baijiu in Yibin region of China.</title>
        <authorList>
            <person name="Xie J."/>
        </authorList>
    </citation>
    <scope>NUCLEOTIDE SEQUENCE [LARGE SCALE GENOMIC DNA]</scope>
    <source>
        <strain evidence="7 8">SA4</strain>
    </source>
</reference>